<dbReference type="EMBL" id="JWIO01000060">
    <property type="protein sequence ID" value="KLL09762.1"/>
    <property type="molecule type" value="Genomic_DNA"/>
</dbReference>
<keyword evidence="1" id="KW-0812">Transmembrane</keyword>
<evidence type="ECO:0000256" key="1">
    <source>
        <dbReference type="SAM" id="Phobius"/>
    </source>
</evidence>
<feature type="transmembrane region" description="Helical" evidence="1">
    <location>
        <begin position="12"/>
        <end position="36"/>
    </location>
</feature>
<dbReference type="Proteomes" id="UP000035425">
    <property type="component" value="Unassembled WGS sequence"/>
</dbReference>
<gene>
    <name evidence="2" type="ORF">FrCorBMG51_22675</name>
</gene>
<dbReference type="RefSeq" id="WP_047225031.1">
    <property type="nucleotide sequence ID" value="NZ_JWIO01000060.1"/>
</dbReference>
<keyword evidence="3" id="KW-1185">Reference proteome</keyword>
<keyword evidence="1" id="KW-0472">Membrane</keyword>
<sequence>MAAYLAIASGGLALGIGVAWPWVFAAMFVISFLLAFRWPTLCRAYRTDGGICEMWVNGWLTGCNSHAPVKRRDLRAVMWPPNEVSPFHRAALAMRIPPRESEVQAVLDGAPRRITMRNLTVSSLLVLSGLMVLVGAAVGSQ</sequence>
<accession>A0ABR5EZA2</accession>
<protein>
    <submittedName>
        <fullName evidence="2">Uncharacterized protein</fullName>
    </submittedName>
</protein>
<name>A0ABR5EZA2_9ACTN</name>
<feature type="transmembrane region" description="Helical" evidence="1">
    <location>
        <begin position="119"/>
        <end position="138"/>
    </location>
</feature>
<proteinExistence type="predicted"/>
<reference evidence="2 3" key="1">
    <citation type="submission" date="2014-12" db="EMBL/GenBank/DDBJ databases">
        <title>Frankia sp. BMG5.1 draft genome.</title>
        <authorList>
            <person name="Gtari M."/>
            <person name="Ghodhbane-Gtari F."/>
            <person name="Nouioui I."/>
            <person name="Ktari A."/>
            <person name="Hezbri K."/>
            <person name="Mimouni W."/>
            <person name="Sbissi I."/>
            <person name="Ayari A."/>
            <person name="Yamanaka T."/>
            <person name="Normand P."/>
            <person name="Tisa L.S."/>
            <person name="Boudabous A."/>
        </authorList>
    </citation>
    <scope>NUCLEOTIDE SEQUENCE [LARGE SCALE GENOMIC DNA]</scope>
    <source>
        <strain evidence="2 3">BMG5.1</strain>
    </source>
</reference>
<comment type="caution">
    <text evidence="2">The sequence shown here is derived from an EMBL/GenBank/DDBJ whole genome shotgun (WGS) entry which is preliminary data.</text>
</comment>
<evidence type="ECO:0000313" key="3">
    <source>
        <dbReference type="Proteomes" id="UP000035425"/>
    </source>
</evidence>
<keyword evidence="1" id="KW-1133">Transmembrane helix</keyword>
<organism evidence="2 3">
    <name type="scientific">Protofrankia coriariae</name>
    <dbReference type="NCBI Taxonomy" id="1562887"/>
    <lineage>
        <taxon>Bacteria</taxon>
        <taxon>Bacillati</taxon>
        <taxon>Actinomycetota</taxon>
        <taxon>Actinomycetes</taxon>
        <taxon>Frankiales</taxon>
        <taxon>Frankiaceae</taxon>
        <taxon>Protofrankia</taxon>
    </lineage>
</organism>
<evidence type="ECO:0000313" key="2">
    <source>
        <dbReference type="EMBL" id="KLL09762.1"/>
    </source>
</evidence>